<organism evidence="2 3">
    <name type="scientific">Pristionchus mayeri</name>
    <dbReference type="NCBI Taxonomy" id="1317129"/>
    <lineage>
        <taxon>Eukaryota</taxon>
        <taxon>Metazoa</taxon>
        <taxon>Ecdysozoa</taxon>
        <taxon>Nematoda</taxon>
        <taxon>Chromadorea</taxon>
        <taxon>Rhabditida</taxon>
        <taxon>Rhabditina</taxon>
        <taxon>Diplogasteromorpha</taxon>
        <taxon>Diplogasteroidea</taxon>
        <taxon>Neodiplogasteridae</taxon>
        <taxon>Pristionchus</taxon>
    </lineage>
</organism>
<evidence type="ECO:0000313" key="3">
    <source>
        <dbReference type="Proteomes" id="UP001328107"/>
    </source>
</evidence>
<gene>
    <name evidence="2" type="ORF">PMAYCL1PPCAC_31973</name>
</gene>
<dbReference type="EMBL" id="BTRK01000006">
    <property type="protein sequence ID" value="GMR61778.1"/>
    <property type="molecule type" value="Genomic_DNA"/>
</dbReference>
<sequence length="109" mass="11399">ERGGGGRDQRSKIKDLLPSGGNEVEVLASLRAGHVLRQREAHRGTALGLVEDGAVGVCQPVVSLLVTLVHRSSDGDGEGGGEQAQQEEALHGRTGSECLRKTGSYLNTV</sequence>
<comment type="caution">
    <text evidence="2">The sequence shown here is derived from an EMBL/GenBank/DDBJ whole genome shotgun (WGS) entry which is preliminary data.</text>
</comment>
<feature type="region of interest" description="Disordered" evidence="1">
    <location>
        <begin position="72"/>
        <end position="109"/>
    </location>
</feature>
<protein>
    <submittedName>
        <fullName evidence="2">Uncharacterized protein</fullName>
    </submittedName>
</protein>
<proteinExistence type="predicted"/>
<evidence type="ECO:0000256" key="1">
    <source>
        <dbReference type="SAM" id="MobiDB-lite"/>
    </source>
</evidence>
<keyword evidence="3" id="KW-1185">Reference proteome</keyword>
<feature type="non-terminal residue" evidence="2">
    <location>
        <position position="1"/>
    </location>
</feature>
<dbReference type="AlphaFoldDB" id="A0AAN5DEM7"/>
<dbReference type="Proteomes" id="UP001328107">
    <property type="component" value="Unassembled WGS sequence"/>
</dbReference>
<accession>A0AAN5DEM7</accession>
<reference evidence="3" key="1">
    <citation type="submission" date="2022-10" db="EMBL/GenBank/DDBJ databases">
        <title>Genome assembly of Pristionchus species.</title>
        <authorList>
            <person name="Yoshida K."/>
            <person name="Sommer R.J."/>
        </authorList>
    </citation>
    <scope>NUCLEOTIDE SEQUENCE [LARGE SCALE GENOMIC DNA]</scope>
    <source>
        <strain evidence="3">RS5460</strain>
    </source>
</reference>
<name>A0AAN5DEM7_9BILA</name>
<feature type="non-terminal residue" evidence="2">
    <location>
        <position position="109"/>
    </location>
</feature>
<evidence type="ECO:0000313" key="2">
    <source>
        <dbReference type="EMBL" id="GMR61778.1"/>
    </source>
</evidence>